<name>A0A9P8Y465_9PEZI</name>
<dbReference type="Proteomes" id="UP000756346">
    <property type="component" value="Unassembled WGS sequence"/>
</dbReference>
<proteinExistence type="predicted"/>
<feature type="compositionally biased region" description="Basic and acidic residues" evidence="1">
    <location>
        <begin position="102"/>
        <end position="115"/>
    </location>
</feature>
<organism evidence="3 4">
    <name type="scientific">Microdochium trichocladiopsis</name>
    <dbReference type="NCBI Taxonomy" id="1682393"/>
    <lineage>
        <taxon>Eukaryota</taxon>
        <taxon>Fungi</taxon>
        <taxon>Dikarya</taxon>
        <taxon>Ascomycota</taxon>
        <taxon>Pezizomycotina</taxon>
        <taxon>Sordariomycetes</taxon>
        <taxon>Xylariomycetidae</taxon>
        <taxon>Xylariales</taxon>
        <taxon>Microdochiaceae</taxon>
        <taxon>Microdochium</taxon>
    </lineage>
</organism>
<evidence type="ECO:0000259" key="2">
    <source>
        <dbReference type="PROSITE" id="PS51186"/>
    </source>
</evidence>
<feature type="domain" description="N-acetyltransferase" evidence="2">
    <location>
        <begin position="123"/>
        <end position="227"/>
    </location>
</feature>
<dbReference type="PANTHER" id="PTHR43792">
    <property type="entry name" value="GNAT FAMILY, PUTATIVE (AFU_ORTHOLOGUE AFUA_3G00765)-RELATED-RELATED"/>
    <property type="match status" value="1"/>
</dbReference>
<reference evidence="3" key="1">
    <citation type="journal article" date="2021" name="Nat. Commun.">
        <title>Genetic determinants of endophytism in the Arabidopsis root mycobiome.</title>
        <authorList>
            <person name="Mesny F."/>
            <person name="Miyauchi S."/>
            <person name="Thiergart T."/>
            <person name="Pickel B."/>
            <person name="Atanasova L."/>
            <person name="Karlsson M."/>
            <person name="Huettel B."/>
            <person name="Barry K.W."/>
            <person name="Haridas S."/>
            <person name="Chen C."/>
            <person name="Bauer D."/>
            <person name="Andreopoulos W."/>
            <person name="Pangilinan J."/>
            <person name="LaButti K."/>
            <person name="Riley R."/>
            <person name="Lipzen A."/>
            <person name="Clum A."/>
            <person name="Drula E."/>
            <person name="Henrissat B."/>
            <person name="Kohler A."/>
            <person name="Grigoriev I.V."/>
            <person name="Martin F.M."/>
            <person name="Hacquard S."/>
        </authorList>
    </citation>
    <scope>NUCLEOTIDE SEQUENCE</scope>
    <source>
        <strain evidence="3">MPI-CAGE-CH-0230</strain>
    </source>
</reference>
<dbReference type="RefSeq" id="XP_046011013.1">
    <property type="nucleotide sequence ID" value="XM_046154637.1"/>
</dbReference>
<feature type="compositionally biased region" description="Polar residues" evidence="1">
    <location>
        <begin position="92"/>
        <end position="101"/>
    </location>
</feature>
<evidence type="ECO:0000313" key="4">
    <source>
        <dbReference type="Proteomes" id="UP000756346"/>
    </source>
</evidence>
<dbReference type="OrthoDB" id="630895at2759"/>
<feature type="compositionally biased region" description="Polar residues" evidence="1">
    <location>
        <begin position="117"/>
        <end position="128"/>
    </location>
</feature>
<dbReference type="PROSITE" id="PS51186">
    <property type="entry name" value="GNAT"/>
    <property type="match status" value="1"/>
</dbReference>
<dbReference type="SUPFAM" id="SSF55729">
    <property type="entry name" value="Acyl-CoA N-acyltransferases (Nat)"/>
    <property type="match status" value="1"/>
</dbReference>
<protein>
    <submittedName>
        <fullName evidence="3">Acyl-CoA N-acyltransferase</fullName>
    </submittedName>
</protein>
<dbReference type="InterPro" id="IPR016181">
    <property type="entry name" value="Acyl_CoA_acyltransferase"/>
</dbReference>
<dbReference type="InterPro" id="IPR051531">
    <property type="entry name" value="N-acetyltransferase"/>
</dbReference>
<evidence type="ECO:0000256" key="1">
    <source>
        <dbReference type="SAM" id="MobiDB-lite"/>
    </source>
</evidence>
<dbReference type="CDD" id="cd04301">
    <property type="entry name" value="NAT_SF"/>
    <property type="match status" value="1"/>
</dbReference>
<dbReference type="GO" id="GO:0016747">
    <property type="term" value="F:acyltransferase activity, transferring groups other than amino-acyl groups"/>
    <property type="evidence" value="ECO:0007669"/>
    <property type="project" value="InterPro"/>
</dbReference>
<feature type="region of interest" description="Disordered" evidence="1">
    <location>
        <begin position="92"/>
        <end position="128"/>
    </location>
</feature>
<dbReference type="Gene3D" id="3.40.630.30">
    <property type="match status" value="1"/>
</dbReference>
<comment type="caution">
    <text evidence="3">The sequence shown here is derived from an EMBL/GenBank/DDBJ whole genome shotgun (WGS) entry which is preliminary data.</text>
</comment>
<accession>A0A9P8Y465</accession>
<dbReference type="Pfam" id="PF13302">
    <property type="entry name" value="Acetyltransf_3"/>
    <property type="match status" value="1"/>
</dbReference>
<dbReference type="PANTHER" id="PTHR43792:SF16">
    <property type="entry name" value="N-ACETYLTRANSFERASE DOMAIN-CONTAINING PROTEIN"/>
    <property type="match status" value="1"/>
</dbReference>
<dbReference type="EMBL" id="JAGTJQ010000007">
    <property type="protein sequence ID" value="KAH7028214.1"/>
    <property type="molecule type" value="Genomic_DNA"/>
</dbReference>
<evidence type="ECO:0000313" key="3">
    <source>
        <dbReference type="EMBL" id="KAH7028214.1"/>
    </source>
</evidence>
<dbReference type="GeneID" id="70184183"/>
<sequence>MEAPTCSATTATPRLLLVRPDPSSRAHADFIVRLYNTPQFIASIGGKPTAITTHDAAAGYIRRRFASEHERNGYGTYLIVLKPGIALGANNNVSESTSDGDGTTKDEVKAAEGKENVQPSDSGGTLIGTVSLSRGEGTIGKTCYGAPDLGFAVLPEYCRRGIATEASRGVLDWASREKGVDVVLGLHDPTNVASAGVLRKLGFEERGERKLTAFGGNAGLVWTWRAGGGNAEQDNGLGVTEEEVMALGLPALGDEH</sequence>
<keyword evidence="4" id="KW-1185">Reference proteome</keyword>
<dbReference type="AlphaFoldDB" id="A0A9P8Y465"/>
<gene>
    <name evidence="3" type="ORF">B0I36DRAFT_328804</name>
</gene>
<dbReference type="InterPro" id="IPR000182">
    <property type="entry name" value="GNAT_dom"/>
</dbReference>